<organism evidence="1">
    <name type="scientific">uncultured Caudovirales phage</name>
    <dbReference type="NCBI Taxonomy" id="2100421"/>
    <lineage>
        <taxon>Viruses</taxon>
        <taxon>Duplodnaviria</taxon>
        <taxon>Heunggongvirae</taxon>
        <taxon>Uroviricota</taxon>
        <taxon>Caudoviricetes</taxon>
        <taxon>Peduoviridae</taxon>
        <taxon>Maltschvirus</taxon>
        <taxon>Maltschvirus maltsch</taxon>
    </lineage>
</organism>
<reference evidence="1" key="1">
    <citation type="submission" date="2020-04" db="EMBL/GenBank/DDBJ databases">
        <authorList>
            <person name="Chiriac C."/>
            <person name="Salcher M."/>
            <person name="Ghai R."/>
            <person name="Kavagutti S V."/>
        </authorList>
    </citation>
    <scope>NUCLEOTIDE SEQUENCE</scope>
</reference>
<gene>
    <name evidence="1" type="ORF">UFOVP447_111</name>
</gene>
<sequence length="131" mass="15288">MLTLSDINTTTNSRDGDIFSDLHKDVYGFRPRYVTFESVEDFDRRYTELCAELSMQLDEDRIRQSANLDKFFERVLKTMELCNCDQVRAIEIIADAEGELDAFRDYGYERLEWVFDLKFGSIKVALEGGTE</sequence>
<proteinExistence type="predicted"/>
<protein>
    <submittedName>
        <fullName evidence="1">Uncharacterized protein</fullName>
    </submittedName>
</protein>
<accession>A0A6J5MI05</accession>
<name>A0A6J5MI05_9CAUD</name>
<evidence type="ECO:0000313" key="1">
    <source>
        <dbReference type="EMBL" id="CAB4143289.1"/>
    </source>
</evidence>
<dbReference type="EMBL" id="LR796423">
    <property type="protein sequence ID" value="CAB4143289.1"/>
    <property type="molecule type" value="Genomic_DNA"/>
</dbReference>